<protein>
    <submittedName>
        <fullName evidence="1">B1168G10.15 protein</fullName>
    </submittedName>
</protein>
<evidence type="ECO:0000313" key="1">
    <source>
        <dbReference type="EMBL" id="CAI44631.1"/>
    </source>
</evidence>
<dbReference type="EMBL" id="CR933498">
    <property type="protein sequence ID" value="CAI44631.1"/>
    <property type="molecule type" value="Genomic_DNA"/>
</dbReference>
<evidence type="ECO:0000313" key="2">
    <source>
        <dbReference type="Proteomes" id="UP000000763"/>
    </source>
</evidence>
<organism evidence="1 2">
    <name type="scientific">Oryza sativa subsp. japonica</name>
    <name type="common">Rice</name>
    <dbReference type="NCBI Taxonomy" id="39947"/>
    <lineage>
        <taxon>Eukaryota</taxon>
        <taxon>Viridiplantae</taxon>
        <taxon>Streptophyta</taxon>
        <taxon>Embryophyta</taxon>
        <taxon>Tracheophyta</taxon>
        <taxon>Spermatophyta</taxon>
        <taxon>Magnoliopsida</taxon>
        <taxon>Liliopsida</taxon>
        <taxon>Poales</taxon>
        <taxon>Poaceae</taxon>
        <taxon>BOP clade</taxon>
        <taxon>Oryzoideae</taxon>
        <taxon>Oryzeae</taxon>
        <taxon>Oryzinae</taxon>
        <taxon>Oryza</taxon>
        <taxon>Oryza sativa</taxon>
    </lineage>
</organism>
<accession>Q5H9V5</accession>
<proteinExistence type="predicted"/>
<gene>
    <name evidence="1" type="primary">B1168G10.15</name>
</gene>
<name>Q5H9V5_ORYSJ</name>
<sequence>MTWRPLSLGIDGDTRWDVVTQALVAAQPFCGNPAARSGGGVHASAVRRGAVHGHAWCGARAERSCAAWLQQGRCSAGCSAWAGVLVEHLAAYEQ</sequence>
<dbReference type="Proteomes" id="UP000000763">
    <property type="component" value="Chromosome 4"/>
</dbReference>
<reference evidence="2" key="2">
    <citation type="journal article" date="2008" name="Nucleic Acids Res.">
        <title>The rice annotation project database (RAP-DB): 2008 update.</title>
        <authorList>
            <consortium name="The rice annotation project (RAP)"/>
        </authorList>
    </citation>
    <scope>GENOME REANNOTATION</scope>
    <source>
        <strain evidence="2">cv. Nipponbare</strain>
    </source>
</reference>
<reference evidence="2" key="1">
    <citation type="journal article" date="2005" name="Nature">
        <title>The map-based sequence of the rice genome.</title>
        <authorList>
            <consortium name="International rice genome sequencing project (IRGSP)"/>
            <person name="Matsumoto T."/>
            <person name="Wu J."/>
            <person name="Kanamori H."/>
            <person name="Katayose Y."/>
            <person name="Fujisawa M."/>
            <person name="Namiki N."/>
            <person name="Mizuno H."/>
            <person name="Yamamoto K."/>
            <person name="Antonio B.A."/>
            <person name="Baba T."/>
            <person name="Sakata K."/>
            <person name="Nagamura Y."/>
            <person name="Aoki H."/>
            <person name="Arikawa K."/>
            <person name="Arita K."/>
            <person name="Bito T."/>
            <person name="Chiden Y."/>
            <person name="Fujitsuka N."/>
            <person name="Fukunaka R."/>
            <person name="Hamada M."/>
            <person name="Harada C."/>
            <person name="Hayashi A."/>
            <person name="Hijishita S."/>
            <person name="Honda M."/>
            <person name="Hosokawa S."/>
            <person name="Ichikawa Y."/>
            <person name="Idonuma A."/>
            <person name="Iijima M."/>
            <person name="Ikeda M."/>
            <person name="Ikeno M."/>
            <person name="Ito K."/>
            <person name="Ito S."/>
            <person name="Ito T."/>
            <person name="Ito Y."/>
            <person name="Ito Y."/>
            <person name="Iwabuchi A."/>
            <person name="Kamiya K."/>
            <person name="Karasawa W."/>
            <person name="Kurita K."/>
            <person name="Katagiri S."/>
            <person name="Kikuta A."/>
            <person name="Kobayashi H."/>
            <person name="Kobayashi N."/>
            <person name="Machita K."/>
            <person name="Maehara T."/>
            <person name="Masukawa M."/>
            <person name="Mizubayashi T."/>
            <person name="Mukai Y."/>
            <person name="Nagasaki H."/>
            <person name="Nagata Y."/>
            <person name="Naito S."/>
            <person name="Nakashima M."/>
            <person name="Nakama Y."/>
            <person name="Nakamichi Y."/>
            <person name="Nakamura M."/>
            <person name="Meguro A."/>
            <person name="Negishi M."/>
            <person name="Ohta I."/>
            <person name="Ohta T."/>
            <person name="Okamoto M."/>
            <person name="Ono N."/>
            <person name="Saji S."/>
            <person name="Sakaguchi M."/>
            <person name="Sakai K."/>
            <person name="Shibata M."/>
            <person name="Shimokawa T."/>
            <person name="Song J."/>
            <person name="Takazaki Y."/>
            <person name="Terasawa K."/>
            <person name="Tsugane M."/>
            <person name="Tsuji K."/>
            <person name="Ueda S."/>
            <person name="Waki K."/>
            <person name="Yamagata H."/>
            <person name="Yamamoto M."/>
            <person name="Yamamoto S."/>
            <person name="Yamane H."/>
            <person name="Yoshiki S."/>
            <person name="Yoshihara R."/>
            <person name="Yukawa K."/>
            <person name="Zhong H."/>
            <person name="Yano M."/>
            <person name="Yuan Q."/>
            <person name="Ouyang S."/>
            <person name="Liu J."/>
            <person name="Jones K.M."/>
            <person name="Gansberger K."/>
            <person name="Moffat K."/>
            <person name="Hill J."/>
            <person name="Bera J."/>
            <person name="Fadrosh D."/>
            <person name="Jin S."/>
            <person name="Johri S."/>
            <person name="Kim M."/>
            <person name="Overton L."/>
            <person name="Reardon M."/>
            <person name="Tsitrin T."/>
            <person name="Vuong H."/>
            <person name="Weaver B."/>
            <person name="Ciecko A."/>
            <person name="Tallon L."/>
            <person name="Jackson J."/>
            <person name="Pai G."/>
            <person name="Aken S.V."/>
            <person name="Utterback T."/>
            <person name="Reidmuller S."/>
            <person name="Feldblyum T."/>
            <person name="Hsiao J."/>
            <person name="Zismann V."/>
            <person name="Iobst S."/>
            <person name="de Vazeille A.R."/>
            <person name="Buell C.R."/>
            <person name="Ying K."/>
            <person name="Li Y."/>
            <person name="Lu T."/>
            <person name="Huang Y."/>
            <person name="Zhao Q."/>
            <person name="Feng Q."/>
            <person name="Zhang L."/>
            <person name="Zhu J."/>
            <person name="Weng Q."/>
            <person name="Mu J."/>
            <person name="Lu Y."/>
            <person name="Fan D."/>
            <person name="Liu Y."/>
            <person name="Guan J."/>
            <person name="Zhang Y."/>
            <person name="Yu S."/>
            <person name="Liu X."/>
            <person name="Zhang Y."/>
            <person name="Hong G."/>
            <person name="Han B."/>
            <person name="Choisne N."/>
            <person name="Demange N."/>
            <person name="Orjeda G."/>
            <person name="Samain S."/>
            <person name="Cattolico L."/>
            <person name="Pelletier E."/>
            <person name="Couloux A."/>
            <person name="Segurens B."/>
            <person name="Wincker P."/>
            <person name="D'Hont A."/>
            <person name="Scarpelli C."/>
            <person name="Weissenbach J."/>
            <person name="Salanoubat M."/>
            <person name="Quetier F."/>
            <person name="Yu Y."/>
            <person name="Kim H.R."/>
            <person name="Rambo T."/>
            <person name="Currie J."/>
            <person name="Collura K."/>
            <person name="Luo M."/>
            <person name="Yang T."/>
            <person name="Ammiraju J.S.S."/>
            <person name="Engler F."/>
            <person name="Soderlund C."/>
            <person name="Wing R.A."/>
            <person name="Palmer L.E."/>
            <person name="de la Bastide M."/>
            <person name="Spiegel L."/>
            <person name="Nascimento L."/>
            <person name="Zutavern T."/>
            <person name="O'Shaughnessy A."/>
            <person name="Dike S."/>
            <person name="Dedhia N."/>
            <person name="Preston R."/>
            <person name="Balija V."/>
            <person name="McCombie W.R."/>
            <person name="Chow T."/>
            <person name="Chen H."/>
            <person name="Chung M."/>
            <person name="Chen C."/>
            <person name="Shaw J."/>
            <person name="Wu H."/>
            <person name="Hsiao K."/>
            <person name="Chao Y."/>
            <person name="Chu M."/>
            <person name="Cheng C."/>
            <person name="Hour A."/>
            <person name="Lee P."/>
            <person name="Lin S."/>
            <person name="Lin Y."/>
            <person name="Liou J."/>
            <person name="Liu S."/>
            <person name="Hsing Y."/>
            <person name="Raghuvanshi S."/>
            <person name="Mohanty A."/>
            <person name="Bharti A.K."/>
            <person name="Gaur A."/>
            <person name="Gupta V."/>
            <person name="Kumar D."/>
            <person name="Ravi V."/>
            <person name="Vij S."/>
            <person name="Kapur A."/>
            <person name="Khurana P."/>
            <person name="Khurana P."/>
            <person name="Khurana J.P."/>
            <person name="Tyagi A.K."/>
            <person name="Gaikwad K."/>
            <person name="Singh A."/>
            <person name="Dalal V."/>
            <person name="Srivastava S."/>
            <person name="Dixit A."/>
            <person name="Pal A.K."/>
            <person name="Ghazi I.A."/>
            <person name="Yadav M."/>
            <person name="Pandit A."/>
            <person name="Bhargava A."/>
            <person name="Sureshbabu K."/>
            <person name="Batra K."/>
            <person name="Sharma T.R."/>
            <person name="Mohapatra T."/>
            <person name="Singh N.K."/>
            <person name="Messing J."/>
            <person name="Nelson A.B."/>
            <person name="Fuks G."/>
            <person name="Kavchok S."/>
            <person name="Keizer G."/>
            <person name="Linton E."/>
            <person name="Llaca V."/>
            <person name="Song R."/>
            <person name="Tanyolac B."/>
            <person name="Young S."/>
            <person name="Ho-Il K."/>
            <person name="Hahn J.H."/>
            <person name="Sangsakoo G."/>
            <person name="Vanavichit A."/>
            <person name="de Mattos Luiz.A.T."/>
            <person name="Zimmer P.D."/>
            <person name="Malone G."/>
            <person name="Dellagostin O."/>
            <person name="de Oliveira A.C."/>
            <person name="Bevan M."/>
            <person name="Bancroft I."/>
            <person name="Minx P."/>
            <person name="Cordum H."/>
            <person name="Wilson R."/>
            <person name="Cheng Z."/>
            <person name="Jin W."/>
            <person name="Jiang J."/>
            <person name="Leong S.A."/>
            <person name="Iwama H."/>
            <person name="Gojobori T."/>
            <person name="Itoh T."/>
            <person name="Niimura Y."/>
            <person name="Fujii Y."/>
            <person name="Habara T."/>
            <person name="Sakai H."/>
            <person name="Sato Y."/>
            <person name="Wilson G."/>
            <person name="Kumar K."/>
            <person name="McCouch S."/>
            <person name="Juretic N."/>
            <person name="Hoen D."/>
            <person name="Wright S."/>
            <person name="Bruskiewich R."/>
            <person name="Bureau T."/>
            <person name="Miyao A."/>
            <person name="Hirochika H."/>
            <person name="Nishikawa T."/>
            <person name="Kadowaki K."/>
            <person name="Sugiura M."/>
            <person name="Burr B."/>
            <person name="Sasaki T."/>
        </authorList>
    </citation>
    <scope>NUCLEOTIDE SEQUENCE [LARGE SCALE GENOMIC DNA]</scope>
    <source>
        <strain evidence="2">cv. Nipponbare</strain>
    </source>
</reference>
<dbReference type="AlphaFoldDB" id="Q5H9V5"/>